<dbReference type="FunFam" id="3.90.79.10:FF:000024">
    <property type="entry name" value="ADP-ribose pyrophosphatase"/>
    <property type="match status" value="1"/>
</dbReference>
<evidence type="ECO:0000256" key="2">
    <source>
        <dbReference type="ARBA" id="ARBA00022801"/>
    </source>
</evidence>
<keyword evidence="2" id="KW-0378">Hydrolase</keyword>
<comment type="caution">
    <text evidence="4">The sequence shown here is derived from an EMBL/GenBank/DDBJ whole genome shotgun (WGS) entry which is preliminary data.</text>
</comment>
<dbReference type="GO" id="GO:0016787">
    <property type="term" value="F:hydrolase activity"/>
    <property type="evidence" value="ECO:0007669"/>
    <property type="project" value="UniProtKB-KW"/>
</dbReference>
<dbReference type="GO" id="GO:0019693">
    <property type="term" value="P:ribose phosphate metabolic process"/>
    <property type="evidence" value="ECO:0007669"/>
    <property type="project" value="TreeGrafter"/>
</dbReference>
<accession>A0A7X2D102</accession>
<dbReference type="InterPro" id="IPR000086">
    <property type="entry name" value="NUDIX_hydrolase_dom"/>
</dbReference>
<dbReference type="Pfam" id="PF00293">
    <property type="entry name" value="NUDIX"/>
    <property type="match status" value="1"/>
</dbReference>
<comment type="cofactor">
    <cofactor evidence="1">
        <name>Mg(2+)</name>
        <dbReference type="ChEBI" id="CHEBI:18420"/>
    </cofactor>
</comment>
<dbReference type="GO" id="GO:0005829">
    <property type="term" value="C:cytosol"/>
    <property type="evidence" value="ECO:0007669"/>
    <property type="project" value="TreeGrafter"/>
</dbReference>
<evidence type="ECO:0000313" key="5">
    <source>
        <dbReference type="Proteomes" id="UP000439550"/>
    </source>
</evidence>
<dbReference type="AlphaFoldDB" id="A0A7X2D102"/>
<dbReference type="OrthoDB" id="9806150at2"/>
<proteinExistence type="predicted"/>
<dbReference type="InterPro" id="IPR020476">
    <property type="entry name" value="Nudix_hydrolase"/>
</dbReference>
<keyword evidence="5" id="KW-1185">Reference proteome</keyword>
<organism evidence="4 5">
    <name type="scientific">Lactococcus hircilactis</name>
    <dbReference type="NCBI Taxonomy" id="1494462"/>
    <lineage>
        <taxon>Bacteria</taxon>
        <taxon>Bacillati</taxon>
        <taxon>Bacillota</taxon>
        <taxon>Bacilli</taxon>
        <taxon>Lactobacillales</taxon>
        <taxon>Streptococcaceae</taxon>
        <taxon>Lactococcus</taxon>
    </lineage>
</organism>
<dbReference type="SUPFAM" id="SSF55811">
    <property type="entry name" value="Nudix"/>
    <property type="match status" value="1"/>
</dbReference>
<evidence type="ECO:0000313" key="4">
    <source>
        <dbReference type="EMBL" id="MQW40073.1"/>
    </source>
</evidence>
<dbReference type="GO" id="GO:0006753">
    <property type="term" value="P:nucleoside phosphate metabolic process"/>
    <property type="evidence" value="ECO:0007669"/>
    <property type="project" value="TreeGrafter"/>
</dbReference>
<gene>
    <name evidence="4" type="ORF">GHI93_09055</name>
</gene>
<evidence type="ECO:0000256" key="1">
    <source>
        <dbReference type="ARBA" id="ARBA00001946"/>
    </source>
</evidence>
<dbReference type="PROSITE" id="PS51462">
    <property type="entry name" value="NUDIX"/>
    <property type="match status" value="1"/>
</dbReference>
<sequence length="195" mass="22171">MLDAENKKYEEKTLSRDLIFHGKIFQVIKDTVTLPDGNKATRELVFHNGGVAVAPILSDQMILVGQYRKALEQFIYEIPAGKLERGENTNTQAAALRELEEETGYGLKKGHHLEEITPFYGTPGFSSEKTYLYFTDQIEKKEHPRAMDEDEFLETKKVTLKEAKEMIAQGQICDAKTIIAIQYWELKKLRGGSNA</sequence>
<dbReference type="PANTHER" id="PTHR11839">
    <property type="entry name" value="UDP/ADP-SUGAR PYROPHOSPHATASE"/>
    <property type="match status" value="1"/>
</dbReference>
<dbReference type="PRINTS" id="PR00502">
    <property type="entry name" value="NUDIXFAMILY"/>
</dbReference>
<feature type="domain" description="Nudix hydrolase" evidence="3">
    <location>
        <begin position="43"/>
        <end position="180"/>
    </location>
</feature>
<dbReference type="PANTHER" id="PTHR11839:SF18">
    <property type="entry name" value="NUDIX HYDROLASE DOMAIN-CONTAINING PROTEIN"/>
    <property type="match status" value="1"/>
</dbReference>
<protein>
    <submittedName>
        <fullName evidence="4">NUDIX domain-containing protein</fullName>
    </submittedName>
</protein>
<dbReference type="RefSeq" id="WP_153496820.1">
    <property type="nucleotide sequence ID" value="NZ_CAXYUY010000029.1"/>
</dbReference>
<evidence type="ECO:0000259" key="3">
    <source>
        <dbReference type="PROSITE" id="PS51462"/>
    </source>
</evidence>
<dbReference type="CDD" id="cd03424">
    <property type="entry name" value="NUDIX_ADPRase_Nudt5_UGPPase_Nudt14"/>
    <property type="match status" value="1"/>
</dbReference>
<reference evidence="4 5" key="1">
    <citation type="submission" date="2019-10" db="EMBL/GenBank/DDBJ databases">
        <authorList>
            <person name="Dong K."/>
        </authorList>
    </citation>
    <scope>NUCLEOTIDE SEQUENCE [LARGE SCALE GENOMIC DNA]</scope>
    <source>
        <strain evidence="4 5">DSM 28960</strain>
    </source>
</reference>
<name>A0A7X2D102_9LACT</name>
<dbReference type="Proteomes" id="UP000439550">
    <property type="component" value="Unassembled WGS sequence"/>
</dbReference>
<dbReference type="Gene3D" id="3.90.79.10">
    <property type="entry name" value="Nucleoside Triphosphate Pyrophosphohydrolase"/>
    <property type="match status" value="1"/>
</dbReference>
<dbReference type="EMBL" id="WITJ01000012">
    <property type="protein sequence ID" value="MQW40073.1"/>
    <property type="molecule type" value="Genomic_DNA"/>
</dbReference>
<dbReference type="InterPro" id="IPR015797">
    <property type="entry name" value="NUDIX_hydrolase-like_dom_sf"/>
</dbReference>